<keyword evidence="6 7" id="KW-0472">Membrane</keyword>
<dbReference type="PANTHER" id="PTHR43227">
    <property type="entry name" value="BLL4140 PROTEIN"/>
    <property type="match status" value="1"/>
</dbReference>
<dbReference type="RefSeq" id="WP_094015756.1">
    <property type="nucleotide sequence ID" value="NZ_NMQW01000022.1"/>
</dbReference>
<accession>A0A229UQ94</accession>
<evidence type="ECO:0000313" key="9">
    <source>
        <dbReference type="EMBL" id="OXM85395.1"/>
    </source>
</evidence>
<dbReference type="Proteomes" id="UP000215509">
    <property type="component" value="Unassembled WGS sequence"/>
</dbReference>
<gene>
    <name evidence="9" type="ORF">CF651_15380</name>
</gene>
<dbReference type="AlphaFoldDB" id="A0A229UQ94"/>
<keyword evidence="10" id="KW-1185">Reference proteome</keyword>
<organism evidence="9 10">
    <name type="scientific">Paenibacillus rigui</name>
    <dbReference type="NCBI Taxonomy" id="554312"/>
    <lineage>
        <taxon>Bacteria</taxon>
        <taxon>Bacillati</taxon>
        <taxon>Bacillota</taxon>
        <taxon>Bacilli</taxon>
        <taxon>Bacillales</taxon>
        <taxon>Paenibacillaceae</taxon>
        <taxon>Paenibacillus</taxon>
    </lineage>
</organism>
<comment type="similarity">
    <text evidence="7">Belongs to the binding-protein-dependent transport system permease family.</text>
</comment>
<feature type="domain" description="ABC transmembrane type-1" evidence="8">
    <location>
        <begin position="94"/>
        <end position="311"/>
    </location>
</feature>
<evidence type="ECO:0000256" key="1">
    <source>
        <dbReference type="ARBA" id="ARBA00004651"/>
    </source>
</evidence>
<comment type="subcellular location">
    <subcellularLocation>
        <location evidence="1 7">Cell membrane</location>
        <topology evidence="1 7">Multi-pass membrane protein</topology>
    </subcellularLocation>
</comment>
<feature type="transmembrane region" description="Helical" evidence="7">
    <location>
        <begin position="290"/>
        <end position="311"/>
    </location>
</feature>
<evidence type="ECO:0000256" key="2">
    <source>
        <dbReference type="ARBA" id="ARBA00022448"/>
    </source>
</evidence>
<dbReference type="SUPFAM" id="SSF161098">
    <property type="entry name" value="MetI-like"/>
    <property type="match status" value="1"/>
</dbReference>
<evidence type="ECO:0000256" key="7">
    <source>
        <dbReference type="RuleBase" id="RU363032"/>
    </source>
</evidence>
<dbReference type="Gene3D" id="1.10.3720.10">
    <property type="entry name" value="MetI-like"/>
    <property type="match status" value="1"/>
</dbReference>
<protein>
    <submittedName>
        <fullName evidence="9">Sugar ABC transporter permease</fullName>
    </submittedName>
</protein>
<evidence type="ECO:0000256" key="6">
    <source>
        <dbReference type="ARBA" id="ARBA00023136"/>
    </source>
</evidence>
<keyword evidence="3" id="KW-1003">Cell membrane</keyword>
<feature type="transmembrane region" description="Helical" evidence="7">
    <location>
        <begin position="191"/>
        <end position="209"/>
    </location>
</feature>
<dbReference type="PANTHER" id="PTHR43227:SF11">
    <property type="entry name" value="BLL4140 PROTEIN"/>
    <property type="match status" value="1"/>
</dbReference>
<name>A0A229UQ94_9BACL</name>
<evidence type="ECO:0000256" key="4">
    <source>
        <dbReference type="ARBA" id="ARBA00022692"/>
    </source>
</evidence>
<keyword evidence="2 7" id="KW-0813">Transport</keyword>
<evidence type="ECO:0000256" key="5">
    <source>
        <dbReference type="ARBA" id="ARBA00022989"/>
    </source>
</evidence>
<proteinExistence type="inferred from homology"/>
<dbReference type="GO" id="GO:0055085">
    <property type="term" value="P:transmembrane transport"/>
    <property type="evidence" value="ECO:0007669"/>
    <property type="project" value="InterPro"/>
</dbReference>
<evidence type="ECO:0000259" key="8">
    <source>
        <dbReference type="PROSITE" id="PS50928"/>
    </source>
</evidence>
<evidence type="ECO:0000256" key="3">
    <source>
        <dbReference type="ARBA" id="ARBA00022475"/>
    </source>
</evidence>
<dbReference type="OrthoDB" id="9785836at2"/>
<comment type="caution">
    <text evidence="9">The sequence shown here is derived from an EMBL/GenBank/DDBJ whole genome shotgun (WGS) entry which is preliminary data.</text>
</comment>
<sequence>MERSISVNESQALLPRKKRTGLAAFIYEIARNKLMYAMALPGLLFFFVFSYLPMGGMIIAFQDFKAARGITGSKFVGFKNFAYFFQTDEWILIVWNTLYLNFLFILSGTVISIAIAVMLTEIGSRWFKKGAQSFVILPHFISWTVVAMLITMLLSTDTGMVNKLIVSWGGEPIAFFQSPEHWPWLLMLMKVWHSAGFGSIVYLASIAGINPDIYEAASIDGASRWQKITFITLPLLKTTVILLLLLSIGKIFYGDFGMIYAIIGRNPLLYPTTDVIDTYVYRALTDLGDMSMAAAVGFFQSVVGFILVVTVNQIAKKFNSESAIF</sequence>
<evidence type="ECO:0000313" key="10">
    <source>
        <dbReference type="Proteomes" id="UP000215509"/>
    </source>
</evidence>
<dbReference type="CDD" id="cd06261">
    <property type="entry name" value="TM_PBP2"/>
    <property type="match status" value="1"/>
</dbReference>
<dbReference type="InterPro" id="IPR050809">
    <property type="entry name" value="UgpAE/MalFG_permease"/>
</dbReference>
<dbReference type="Pfam" id="PF00528">
    <property type="entry name" value="BPD_transp_1"/>
    <property type="match status" value="1"/>
</dbReference>
<dbReference type="InterPro" id="IPR035906">
    <property type="entry name" value="MetI-like_sf"/>
</dbReference>
<keyword evidence="4 7" id="KW-0812">Transmembrane</keyword>
<feature type="transmembrane region" description="Helical" evidence="7">
    <location>
        <begin position="34"/>
        <end position="52"/>
    </location>
</feature>
<feature type="transmembrane region" description="Helical" evidence="7">
    <location>
        <begin position="230"/>
        <end position="253"/>
    </location>
</feature>
<keyword evidence="5 7" id="KW-1133">Transmembrane helix</keyword>
<feature type="transmembrane region" description="Helical" evidence="7">
    <location>
        <begin position="98"/>
        <end position="122"/>
    </location>
</feature>
<dbReference type="EMBL" id="NMQW01000022">
    <property type="protein sequence ID" value="OXM85395.1"/>
    <property type="molecule type" value="Genomic_DNA"/>
</dbReference>
<dbReference type="GO" id="GO:0005886">
    <property type="term" value="C:plasma membrane"/>
    <property type="evidence" value="ECO:0007669"/>
    <property type="project" value="UniProtKB-SubCell"/>
</dbReference>
<dbReference type="PROSITE" id="PS50928">
    <property type="entry name" value="ABC_TM1"/>
    <property type="match status" value="1"/>
</dbReference>
<feature type="transmembrane region" description="Helical" evidence="7">
    <location>
        <begin position="134"/>
        <end position="154"/>
    </location>
</feature>
<reference evidence="9 10" key="1">
    <citation type="submission" date="2017-07" db="EMBL/GenBank/DDBJ databases">
        <title>Genome sequencing and assembly of Paenibacillus rigui.</title>
        <authorList>
            <person name="Mayilraj S."/>
        </authorList>
    </citation>
    <scope>NUCLEOTIDE SEQUENCE [LARGE SCALE GENOMIC DNA]</scope>
    <source>
        <strain evidence="9 10">JCM 16352</strain>
    </source>
</reference>
<dbReference type="InterPro" id="IPR000515">
    <property type="entry name" value="MetI-like"/>
</dbReference>